<feature type="compositionally biased region" description="Polar residues" evidence="1">
    <location>
        <begin position="254"/>
        <end position="270"/>
    </location>
</feature>
<feature type="compositionally biased region" description="Basic and acidic residues" evidence="1">
    <location>
        <begin position="322"/>
        <end position="340"/>
    </location>
</feature>
<dbReference type="Proteomes" id="UP000189703">
    <property type="component" value="Unplaced"/>
</dbReference>
<reference evidence="3" key="1">
    <citation type="submission" date="2025-08" db="UniProtKB">
        <authorList>
            <consortium name="RefSeq"/>
        </authorList>
    </citation>
    <scope>IDENTIFICATION</scope>
</reference>
<dbReference type="RefSeq" id="XP_010268838.1">
    <property type="nucleotide sequence ID" value="XM_010270536.1"/>
</dbReference>
<gene>
    <name evidence="3" type="primary">LOC104605686</name>
</gene>
<name>A0A1U8ALZ9_NELNU</name>
<dbReference type="GeneID" id="104605686"/>
<evidence type="ECO:0000256" key="1">
    <source>
        <dbReference type="SAM" id="MobiDB-lite"/>
    </source>
</evidence>
<dbReference type="AlphaFoldDB" id="A0A1U8ALZ9"/>
<feature type="region of interest" description="Disordered" evidence="1">
    <location>
        <begin position="107"/>
        <end position="131"/>
    </location>
</feature>
<dbReference type="OrthoDB" id="1923324at2759"/>
<accession>A0A1U8ALZ9</accession>
<evidence type="ECO:0000313" key="2">
    <source>
        <dbReference type="Proteomes" id="UP000189703"/>
    </source>
</evidence>
<feature type="compositionally biased region" description="Low complexity" evidence="1">
    <location>
        <begin position="283"/>
        <end position="317"/>
    </location>
</feature>
<protein>
    <submittedName>
        <fullName evidence="3">Uncharacterized protein LOC104605686</fullName>
    </submittedName>
</protein>
<organism evidence="2 3">
    <name type="scientific">Nelumbo nucifera</name>
    <name type="common">Sacred lotus</name>
    <dbReference type="NCBI Taxonomy" id="4432"/>
    <lineage>
        <taxon>Eukaryota</taxon>
        <taxon>Viridiplantae</taxon>
        <taxon>Streptophyta</taxon>
        <taxon>Embryophyta</taxon>
        <taxon>Tracheophyta</taxon>
        <taxon>Spermatophyta</taxon>
        <taxon>Magnoliopsida</taxon>
        <taxon>Proteales</taxon>
        <taxon>Nelumbonaceae</taxon>
        <taxon>Nelumbo</taxon>
    </lineage>
</organism>
<dbReference type="KEGG" id="nnu:104605686"/>
<dbReference type="OMA" id="NDDAWFQ"/>
<evidence type="ECO:0000313" key="3">
    <source>
        <dbReference type="RefSeq" id="XP_010268838.1"/>
    </source>
</evidence>
<sequence length="503" mass="55200">MALRRADAHSLLINDRGRKSKKSVANGGLVQRKSIEPVDYWAFLEEIEAPMWVDLTLEAKYMNQDNDDAWFQMAHPFHRCSSHKLISAFSLSTGGNLNSNFECIKPSSPKLPPSVSRSRGKHYKSRKWGEGSGAVSINKQHPIRILGGKISHTGSFQETKPLSSFTNPKCTAYTRSSFISQRSSRDSVRYNSLKDKSTYGDTKNLCLKASVASEDNSIITHLCNSSKSMSSFRDSQSSSNTKACIVTENNQTTRFSSSMRISHTKSSPSRQHSKMEIKKLKGQKASSSKSSVGSSTKNGKQSKGCKSSPSKSSVGSSLNPKCDIKSATHQETMNKDETPESRNTGRLTHAVHYKVKDSSAKTSTVQAPGLISGSRYGRKASAAISTYQKVSKSKNAPPKALGHLKVNSQDPLKAYRKAKEKVGGDRSSRLARSSKANVPVIHVSGQKAEGKENSVCGIVQDQKASSHGVQKKNDSGLTNLKCWTKGENQRKNQVKEVQKIYFR</sequence>
<dbReference type="eggNOG" id="ENOG502QUQ1">
    <property type="taxonomic scope" value="Eukaryota"/>
</dbReference>
<proteinExistence type="predicted"/>
<feature type="compositionally biased region" description="Low complexity" evidence="1">
    <location>
        <begin position="107"/>
        <end position="117"/>
    </location>
</feature>
<feature type="region of interest" description="Disordered" evidence="1">
    <location>
        <begin position="254"/>
        <end position="347"/>
    </location>
</feature>
<keyword evidence="2" id="KW-1185">Reference proteome</keyword>